<evidence type="ECO:0000313" key="3">
    <source>
        <dbReference type="Proteomes" id="UP000642488"/>
    </source>
</evidence>
<protein>
    <submittedName>
        <fullName evidence="2">Cupin domain-containing protein</fullName>
    </submittedName>
</protein>
<dbReference type="InterPro" id="IPR014710">
    <property type="entry name" value="RmlC-like_jellyroll"/>
</dbReference>
<dbReference type="EMBL" id="JAEKPD010000002">
    <property type="protein sequence ID" value="MBJ3761992.1"/>
    <property type="molecule type" value="Genomic_DNA"/>
</dbReference>
<keyword evidence="3" id="KW-1185">Reference proteome</keyword>
<dbReference type="RefSeq" id="WP_198915153.1">
    <property type="nucleotide sequence ID" value="NZ_JAEKPD010000002.1"/>
</dbReference>
<dbReference type="Pfam" id="PF07883">
    <property type="entry name" value="Cupin_2"/>
    <property type="match status" value="1"/>
</dbReference>
<gene>
    <name evidence="2" type="ORF">ILP92_04430</name>
</gene>
<dbReference type="InterPro" id="IPR011051">
    <property type="entry name" value="RmlC_Cupin_sf"/>
</dbReference>
<proteinExistence type="predicted"/>
<dbReference type="Proteomes" id="UP000642488">
    <property type="component" value="Unassembled WGS sequence"/>
</dbReference>
<sequence>MTELPTTIRYGELIARSTAPIDAHIPGSDQRQTFAIIGGLSGSADQQAPIASPHGFSLRAAGQPPRVRNALHAHRTEQVLFVLSGRWRFFWGLHGDAGDVILERGDILKVPTGLFRGFENVGEDDAMIMEVLGGGDAGGDVIWAPQVIEDAKAHGLVLGENGRLYDSKNGESLPDGVKPVSPLTGDDLKAFADLSPMQVVGQGVRRYNDMAALARTRACKVIGETGIIRDAPGFEVDLLTRSSAKEAMHEHDRPSVLIPVFGHWRVNWPGGSEVIGPGDTMSVPSDLPHNALPSMPGEAALYHIIATDDAAEPSPR</sequence>
<accession>A0A934ICM8</accession>
<dbReference type="InterPro" id="IPR013096">
    <property type="entry name" value="Cupin_2"/>
</dbReference>
<dbReference type="Gene3D" id="2.60.120.10">
    <property type="entry name" value="Jelly Rolls"/>
    <property type="match status" value="1"/>
</dbReference>
<evidence type="ECO:0000313" key="2">
    <source>
        <dbReference type="EMBL" id="MBJ3761992.1"/>
    </source>
</evidence>
<dbReference type="SUPFAM" id="SSF51182">
    <property type="entry name" value="RmlC-like cupins"/>
    <property type="match status" value="1"/>
</dbReference>
<name>A0A934ICM8_9RHOB</name>
<comment type="caution">
    <text evidence="2">The sequence shown here is derived from an EMBL/GenBank/DDBJ whole genome shotgun (WGS) entry which is preliminary data.</text>
</comment>
<evidence type="ECO:0000259" key="1">
    <source>
        <dbReference type="Pfam" id="PF07883"/>
    </source>
</evidence>
<organism evidence="2 3">
    <name type="scientific">Palleronia pontilimi</name>
    <dbReference type="NCBI Taxonomy" id="1964209"/>
    <lineage>
        <taxon>Bacteria</taxon>
        <taxon>Pseudomonadati</taxon>
        <taxon>Pseudomonadota</taxon>
        <taxon>Alphaproteobacteria</taxon>
        <taxon>Rhodobacterales</taxon>
        <taxon>Roseobacteraceae</taxon>
        <taxon>Palleronia</taxon>
    </lineage>
</organism>
<feature type="domain" description="Cupin type-2" evidence="1">
    <location>
        <begin position="68"/>
        <end position="131"/>
    </location>
</feature>
<reference evidence="2" key="1">
    <citation type="submission" date="2020-12" db="EMBL/GenBank/DDBJ databases">
        <title>Bacterial taxonomy.</title>
        <authorList>
            <person name="Pan X."/>
        </authorList>
    </citation>
    <scope>NUCLEOTIDE SEQUENCE</scope>
    <source>
        <strain evidence="2">KCTC 52957</strain>
    </source>
</reference>
<dbReference type="AlphaFoldDB" id="A0A934ICM8"/>